<name>A0A4Y3WLT9_9PSEU</name>
<keyword evidence="2 5" id="KW-0378">Hydrolase</keyword>
<comment type="caution">
    <text evidence="5">The sequence shown here is derived from an EMBL/GenBank/DDBJ whole genome shotgun (WGS) entry which is preliminary data.</text>
</comment>
<comment type="similarity">
    <text evidence="1">Belongs to the AB hydrolase superfamily.</text>
</comment>
<dbReference type="GO" id="GO:0052689">
    <property type="term" value="F:carboxylic ester hydrolase activity"/>
    <property type="evidence" value="ECO:0007669"/>
    <property type="project" value="UniProtKB-ARBA"/>
</dbReference>
<feature type="region of interest" description="Disordered" evidence="3">
    <location>
        <begin position="301"/>
        <end position="320"/>
    </location>
</feature>
<dbReference type="EMBL" id="BJNG01000016">
    <property type="protein sequence ID" value="GEC19813.1"/>
    <property type="molecule type" value="Genomic_DNA"/>
</dbReference>
<keyword evidence="6" id="KW-1185">Reference proteome</keyword>
<dbReference type="OrthoDB" id="5902829at2"/>
<dbReference type="PANTHER" id="PTHR22946:SF9">
    <property type="entry name" value="POLYKETIDE TRANSFERASE AF380"/>
    <property type="match status" value="1"/>
</dbReference>
<dbReference type="RefSeq" id="WP_141278363.1">
    <property type="nucleotide sequence ID" value="NZ_BAAARZ010000081.1"/>
</dbReference>
<dbReference type="Proteomes" id="UP000320338">
    <property type="component" value="Unassembled WGS sequence"/>
</dbReference>
<evidence type="ECO:0000256" key="2">
    <source>
        <dbReference type="ARBA" id="ARBA00022801"/>
    </source>
</evidence>
<reference evidence="5 6" key="1">
    <citation type="submission" date="2019-06" db="EMBL/GenBank/DDBJ databases">
        <title>Whole genome shotgun sequence of Pseudonocardia hydrocarbonoxydans NBRC 14498.</title>
        <authorList>
            <person name="Hosoyama A."/>
            <person name="Uohara A."/>
            <person name="Ohji S."/>
            <person name="Ichikawa N."/>
        </authorList>
    </citation>
    <scope>NUCLEOTIDE SEQUENCE [LARGE SCALE GENOMIC DNA]</scope>
    <source>
        <strain evidence="5 6">NBRC 14498</strain>
    </source>
</reference>
<evidence type="ECO:0000313" key="5">
    <source>
        <dbReference type="EMBL" id="GEC19813.1"/>
    </source>
</evidence>
<organism evidence="5 6">
    <name type="scientific">Pseudonocardia hydrocarbonoxydans</name>
    <dbReference type="NCBI Taxonomy" id="76726"/>
    <lineage>
        <taxon>Bacteria</taxon>
        <taxon>Bacillati</taxon>
        <taxon>Actinomycetota</taxon>
        <taxon>Actinomycetes</taxon>
        <taxon>Pseudonocardiales</taxon>
        <taxon>Pseudonocardiaceae</taxon>
        <taxon>Pseudonocardia</taxon>
    </lineage>
</organism>
<dbReference type="SUPFAM" id="SSF53474">
    <property type="entry name" value="alpha/beta-Hydrolases"/>
    <property type="match status" value="1"/>
</dbReference>
<protein>
    <submittedName>
        <fullName evidence="5">Alpha/beta hydrolase</fullName>
    </submittedName>
</protein>
<dbReference type="PANTHER" id="PTHR22946">
    <property type="entry name" value="DIENELACTONE HYDROLASE DOMAIN-CONTAINING PROTEIN-RELATED"/>
    <property type="match status" value="1"/>
</dbReference>
<dbReference type="Pfam" id="PF02129">
    <property type="entry name" value="Peptidase_S15"/>
    <property type="match status" value="1"/>
</dbReference>
<evidence type="ECO:0000259" key="4">
    <source>
        <dbReference type="Pfam" id="PF02129"/>
    </source>
</evidence>
<gene>
    <name evidence="5" type="ORF">PHY01_20960</name>
</gene>
<sequence length="320" mass="33693">MPRTDHRFPVDGEECAAWLYRPASGDPVPCVVLAHGFGMTRACRLDAWAQRFADAGFAALVFDYRGFGDSGGRHRQVLDIAAQRADWRAAVAYARAADGIDPARVALWGTSFSGGHVLAVAAGDPGIAAVVAQVPFVDGPALLHGVGRGRRAPGADRVRHTARLVTTALRDEVRGRLGRDPLLVPVAGEVGSGAVIAGPGAERAIRHLVPEGVAWRNEVAARIALRVPFDRPGRRAARIACPLLVAVCEHDTVTPPGPALAVAAAAPRGEVTRHGFDHFEAYVGAGFETLCAEQVGFLSRHLGGTTTTPPTGRRPPAPPR</sequence>
<evidence type="ECO:0000313" key="6">
    <source>
        <dbReference type="Proteomes" id="UP000320338"/>
    </source>
</evidence>
<dbReference type="InterPro" id="IPR000383">
    <property type="entry name" value="Xaa-Pro-like_dom"/>
</dbReference>
<accession>A0A4Y3WLT9</accession>
<dbReference type="Gene3D" id="3.40.50.1820">
    <property type="entry name" value="alpha/beta hydrolase"/>
    <property type="match status" value="1"/>
</dbReference>
<dbReference type="AlphaFoldDB" id="A0A4Y3WLT9"/>
<proteinExistence type="inferred from homology"/>
<feature type="domain" description="Xaa-Pro dipeptidyl-peptidase-like" evidence="4">
    <location>
        <begin position="11"/>
        <end position="141"/>
    </location>
</feature>
<dbReference type="InterPro" id="IPR029058">
    <property type="entry name" value="AB_hydrolase_fold"/>
</dbReference>
<evidence type="ECO:0000256" key="1">
    <source>
        <dbReference type="ARBA" id="ARBA00008645"/>
    </source>
</evidence>
<dbReference type="InterPro" id="IPR050261">
    <property type="entry name" value="FrsA_esterase"/>
</dbReference>
<evidence type="ECO:0000256" key="3">
    <source>
        <dbReference type="SAM" id="MobiDB-lite"/>
    </source>
</evidence>